<evidence type="ECO:0000259" key="11">
    <source>
        <dbReference type="PROSITE" id="PS00486"/>
    </source>
</evidence>
<organism evidence="12 13">
    <name type="scientific">Lacicoccus qingdaonensis</name>
    <dbReference type="NCBI Taxonomy" id="576118"/>
    <lineage>
        <taxon>Bacteria</taxon>
        <taxon>Bacillati</taxon>
        <taxon>Bacillota</taxon>
        <taxon>Bacilli</taxon>
        <taxon>Bacillales</taxon>
        <taxon>Salinicoccaceae</taxon>
        <taxon>Lacicoccus</taxon>
    </lineage>
</organism>
<dbReference type="GO" id="GO:0006298">
    <property type="term" value="P:mismatch repair"/>
    <property type="evidence" value="ECO:0007669"/>
    <property type="project" value="UniProtKB-UniRule"/>
</dbReference>
<dbReference type="FunFam" id="3.40.1170.10:FF:000001">
    <property type="entry name" value="DNA mismatch repair protein MutS"/>
    <property type="match status" value="1"/>
</dbReference>
<dbReference type="PANTHER" id="PTHR11361:SF34">
    <property type="entry name" value="DNA MISMATCH REPAIR PROTEIN MSH1, MITOCHONDRIAL"/>
    <property type="match status" value="1"/>
</dbReference>
<name>A0A1G9ACM9_9BACL</name>
<dbReference type="SUPFAM" id="SSF52540">
    <property type="entry name" value="P-loop containing nucleoside triphosphate hydrolases"/>
    <property type="match status" value="1"/>
</dbReference>
<dbReference type="FunFam" id="1.10.1420.10:FF:000001">
    <property type="entry name" value="DNA mismatch repair protein MutS"/>
    <property type="match status" value="1"/>
</dbReference>
<dbReference type="Pfam" id="PF05188">
    <property type="entry name" value="MutS_II"/>
    <property type="match status" value="1"/>
</dbReference>
<comment type="similarity">
    <text evidence="1 9 10">Belongs to the DNA mismatch repair MutS family.</text>
</comment>
<evidence type="ECO:0000256" key="4">
    <source>
        <dbReference type="ARBA" id="ARBA00022763"/>
    </source>
</evidence>
<dbReference type="CDD" id="cd03284">
    <property type="entry name" value="ABC_MutS1"/>
    <property type="match status" value="1"/>
</dbReference>
<dbReference type="SUPFAM" id="SSF55271">
    <property type="entry name" value="DNA repair protein MutS, domain I"/>
    <property type="match status" value="1"/>
</dbReference>
<dbReference type="PROSITE" id="PS00486">
    <property type="entry name" value="DNA_MISMATCH_REPAIR_2"/>
    <property type="match status" value="1"/>
</dbReference>
<dbReference type="Pfam" id="PF05192">
    <property type="entry name" value="MutS_III"/>
    <property type="match status" value="1"/>
</dbReference>
<dbReference type="InterPro" id="IPR005748">
    <property type="entry name" value="DNA_mismatch_repair_MutS"/>
</dbReference>
<dbReference type="InterPro" id="IPR045076">
    <property type="entry name" value="MutS"/>
</dbReference>
<dbReference type="STRING" id="576118.SAMN05216216_101211"/>
<dbReference type="HAMAP" id="MF_00096">
    <property type="entry name" value="MutS"/>
    <property type="match status" value="1"/>
</dbReference>
<dbReference type="GO" id="GO:0005829">
    <property type="term" value="C:cytosol"/>
    <property type="evidence" value="ECO:0007669"/>
    <property type="project" value="TreeGrafter"/>
</dbReference>
<dbReference type="AlphaFoldDB" id="A0A1G9ACM9"/>
<dbReference type="SMART" id="SM00533">
    <property type="entry name" value="MUTSd"/>
    <property type="match status" value="1"/>
</dbReference>
<feature type="binding site" evidence="9">
    <location>
        <begin position="598"/>
        <end position="605"/>
    </location>
    <ligand>
        <name>ATP</name>
        <dbReference type="ChEBI" id="CHEBI:30616"/>
    </ligand>
</feature>
<dbReference type="PANTHER" id="PTHR11361">
    <property type="entry name" value="DNA MISMATCH REPAIR PROTEIN MUTS FAMILY MEMBER"/>
    <property type="match status" value="1"/>
</dbReference>
<proteinExistence type="inferred from homology"/>
<dbReference type="InterPro" id="IPR027417">
    <property type="entry name" value="P-loop_NTPase"/>
</dbReference>
<dbReference type="OrthoDB" id="9802448at2"/>
<dbReference type="Gene3D" id="3.40.1170.10">
    <property type="entry name" value="DNA repair protein MutS, domain I"/>
    <property type="match status" value="1"/>
</dbReference>
<evidence type="ECO:0000256" key="10">
    <source>
        <dbReference type="RuleBase" id="RU003756"/>
    </source>
</evidence>
<keyword evidence="6 9" id="KW-0238">DNA-binding</keyword>
<dbReference type="Gene3D" id="1.10.1420.10">
    <property type="match status" value="2"/>
</dbReference>
<dbReference type="InterPro" id="IPR036678">
    <property type="entry name" value="MutS_con_dom_sf"/>
</dbReference>
<evidence type="ECO:0000313" key="12">
    <source>
        <dbReference type="EMBL" id="SDK25137.1"/>
    </source>
</evidence>
<evidence type="ECO:0000256" key="3">
    <source>
        <dbReference type="ARBA" id="ARBA00022741"/>
    </source>
</evidence>
<sequence>MAESTTPMMKQYLSIKDEHPDALLFFRLGDFYELFYDDAITASKVLEITLTARDKKKDPIPMCGVPHHSSRNYIEKLIENGFKVAICEQMENPREVKGMVKRAVVRVITPGTLIDDFGMDDGRNNYLLALHTDGRHYSASYADISTGELYSFQTADENELKNEVERIGPSELVVDKDSERLIEFIYNDPPLYTVYENVQEYGVEKEENVDEDDVINLLMSYITANNMKSLMHFRPVKKHNISGAMQLSSTAISNLELLSNIQTKKEKGSLFWYLNRTETPMGKRKLRSWIERPLMNVTQIKARHDVVNIFLDNFIERADLIKLLNQVYDIERLVGRLSFGNIDAKDLVQIRDSLEGLPEIKRILSDLDLLDFRIFKEFDALEDVFHILNESLLDPPPKTVRDGNIFKSEYNEKLSELRYIQDNARSYLNEYLEAERERTGIKNIKIGFNKVFGYFIEISKVNAMNFDAEKFEYSRKQTLTNAERFITPELKEMETKILTAEDESIVLEYRLFTELRTQMEGFIERLQRTAEMISSLDCLLSYAEVSNTYRLTEPDFNQDRFEIEEGRHPVVEKVIGENTYVPNDLKMDQEDFMYLITGPNMSGKSTYMRQVAIISIMAQMGMFVPAKSATLPVFDAIFTRIGASDDLSSGKSTFMIEMMEANDALRKATENSLLIFDEIGRGTSTYDGMALAESMLVYIHNFIGAKTLFSTHYHELTKLDAELGGLSNYHVKATEYDGKLVFLHKVKPGAVEKSYGIHVARLAELPEEVTSYAREKLASLESSRSSSGDAGNYQLELPLDDMETAVRSDEAQDVMDRLTAIDVNSITPLDALRALNDLKHMIKGDQNE</sequence>
<feature type="domain" description="DNA mismatch repair proteins mutS family" evidence="11">
    <location>
        <begin position="672"/>
        <end position="688"/>
    </location>
</feature>
<dbReference type="Gene3D" id="3.40.50.300">
    <property type="entry name" value="P-loop containing nucleotide triphosphate hydrolases"/>
    <property type="match status" value="1"/>
</dbReference>
<dbReference type="InterPro" id="IPR016151">
    <property type="entry name" value="DNA_mismatch_repair_MutS_N"/>
</dbReference>
<evidence type="ECO:0000256" key="8">
    <source>
        <dbReference type="ARBA" id="ARBA00024647"/>
    </source>
</evidence>
<dbReference type="InterPro" id="IPR007695">
    <property type="entry name" value="DNA_mismatch_repair_MutS-lik_N"/>
</dbReference>
<evidence type="ECO:0000256" key="1">
    <source>
        <dbReference type="ARBA" id="ARBA00006271"/>
    </source>
</evidence>
<dbReference type="InterPro" id="IPR007860">
    <property type="entry name" value="DNA_mmatch_repair_MutS_con_dom"/>
</dbReference>
<dbReference type="GO" id="GO:0030983">
    <property type="term" value="F:mismatched DNA binding"/>
    <property type="evidence" value="ECO:0007669"/>
    <property type="project" value="InterPro"/>
</dbReference>
<reference evidence="13" key="1">
    <citation type="submission" date="2016-10" db="EMBL/GenBank/DDBJ databases">
        <authorList>
            <person name="Varghese N."/>
            <person name="Submissions S."/>
        </authorList>
    </citation>
    <scope>NUCLEOTIDE SEQUENCE [LARGE SCALE GENOMIC DNA]</scope>
    <source>
        <strain evidence="13">CGMCC 1.8895</strain>
    </source>
</reference>
<dbReference type="Pfam" id="PF00488">
    <property type="entry name" value="MutS_V"/>
    <property type="match status" value="1"/>
</dbReference>
<dbReference type="SMART" id="SM00534">
    <property type="entry name" value="MUTSac"/>
    <property type="match status" value="1"/>
</dbReference>
<dbReference type="SUPFAM" id="SSF48334">
    <property type="entry name" value="DNA repair protein MutS, domain III"/>
    <property type="match status" value="1"/>
</dbReference>
<dbReference type="InterPro" id="IPR017261">
    <property type="entry name" value="DNA_mismatch_repair_MutS/MSH"/>
</dbReference>
<dbReference type="GO" id="GO:0140664">
    <property type="term" value="F:ATP-dependent DNA damage sensor activity"/>
    <property type="evidence" value="ECO:0007669"/>
    <property type="project" value="InterPro"/>
</dbReference>
<dbReference type="Gene3D" id="3.30.420.110">
    <property type="entry name" value="MutS, connector domain"/>
    <property type="match status" value="1"/>
</dbReference>
<dbReference type="Pfam" id="PF01624">
    <property type="entry name" value="MutS_I"/>
    <property type="match status" value="1"/>
</dbReference>
<dbReference type="FunFam" id="3.40.50.300:FF:000870">
    <property type="entry name" value="MutS protein homolog 4"/>
    <property type="match status" value="1"/>
</dbReference>
<evidence type="ECO:0000256" key="5">
    <source>
        <dbReference type="ARBA" id="ARBA00022840"/>
    </source>
</evidence>
<dbReference type="InterPro" id="IPR000432">
    <property type="entry name" value="DNA_mismatch_repair_MutS_C"/>
</dbReference>
<keyword evidence="4 9" id="KW-0227">DNA damage</keyword>
<evidence type="ECO:0000256" key="2">
    <source>
        <dbReference type="ARBA" id="ARBA00021982"/>
    </source>
</evidence>
<keyword evidence="7 9" id="KW-0234">DNA repair</keyword>
<dbReference type="InterPro" id="IPR007696">
    <property type="entry name" value="DNA_mismatch_repair_MutS_core"/>
</dbReference>
<dbReference type="InterPro" id="IPR007861">
    <property type="entry name" value="DNA_mismatch_repair_MutS_clamp"/>
</dbReference>
<evidence type="ECO:0000256" key="6">
    <source>
        <dbReference type="ARBA" id="ARBA00023125"/>
    </source>
</evidence>
<evidence type="ECO:0000256" key="7">
    <source>
        <dbReference type="ARBA" id="ARBA00023204"/>
    </source>
</evidence>
<comment type="function">
    <text evidence="8 9">This protein is involved in the repair of mismatches in DNA. It is possible that it carries out the mismatch recognition step. This protein has a weak ATPase activity.</text>
</comment>
<dbReference type="GO" id="GO:0003684">
    <property type="term" value="F:damaged DNA binding"/>
    <property type="evidence" value="ECO:0007669"/>
    <property type="project" value="UniProtKB-UniRule"/>
</dbReference>
<dbReference type="NCBIfam" id="NF003810">
    <property type="entry name" value="PRK05399.1"/>
    <property type="match status" value="1"/>
</dbReference>
<keyword evidence="3 9" id="KW-0547">Nucleotide-binding</keyword>
<accession>A0A1G9ACM9</accession>
<dbReference type="GO" id="GO:0005524">
    <property type="term" value="F:ATP binding"/>
    <property type="evidence" value="ECO:0007669"/>
    <property type="project" value="UniProtKB-UniRule"/>
</dbReference>
<protein>
    <recommendedName>
        <fullName evidence="2 9">DNA mismatch repair protein MutS</fullName>
    </recommendedName>
</protein>
<evidence type="ECO:0000256" key="9">
    <source>
        <dbReference type="HAMAP-Rule" id="MF_00096"/>
    </source>
</evidence>
<keyword evidence="13" id="KW-1185">Reference proteome</keyword>
<dbReference type="SUPFAM" id="SSF53150">
    <property type="entry name" value="DNA repair protein MutS, domain II"/>
    <property type="match status" value="1"/>
</dbReference>
<dbReference type="EMBL" id="FNFY01000001">
    <property type="protein sequence ID" value="SDK25137.1"/>
    <property type="molecule type" value="Genomic_DNA"/>
</dbReference>
<dbReference type="Pfam" id="PF05190">
    <property type="entry name" value="MutS_IV"/>
    <property type="match status" value="1"/>
</dbReference>
<dbReference type="InterPro" id="IPR036187">
    <property type="entry name" value="DNA_mismatch_repair_MutS_sf"/>
</dbReference>
<dbReference type="PIRSF" id="PIRSF037677">
    <property type="entry name" value="DNA_mis_repair_Msh6"/>
    <property type="match status" value="1"/>
</dbReference>
<gene>
    <name evidence="9" type="primary">mutS</name>
    <name evidence="12" type="ORF">SAMN05216216_101211</name>
</gene>
<evidence type="ECO:0000313" key="13">
    <source>
        <dbReference type="Proteomes" id="UP000199008"/>
    </source>
</evidence>
<keyword evidence="5 9" id="KW-0067">ATP-binding</keyword>
<dbReference type="RefSeq" id="WP_092983782.1">
    <property type="nucleotide sequence ID" value="NZ_FNFY01000001.1"/>
</dbReference>
<dbReference type="NCBIfam" id="TIGR01070">
    <property type="entry name" value="mutS1"/>
    <property type="match status" value="1"/>
</dbReference>
<dbReference type="Proteomes" id="UP000199008">
    <property type="component" value="Unassembled WGS sequence"/>
</dbReference>